<keyword evidence="4 7" id="KW-0863">Zinc-finger</keyword>
<dbReference type="GO" id="GO:0006351">
    <property type="term" value="P:DNA-templated transcription"/>
    <property type="evidence" value="ECO:0007669"/>
    <property type="project" value="InterPro"/>
</dbReference>
<proteinExistence type="predicted"/>
<evidence type="ECO:0000256" key="1">
    <source>
        <dbReference type="ARBA" id="ARBA00004123"/>
    </source>
</evidence>
<dbReference type="InterPro" id="IPR051059">
    <property type="entry name" value="VerF-like"/>
</dbReference>
<dbReference type="InterPro" id="IPR007219">
    <property type="entry name" value="XnlR_reg_dom"/>
</dbReference>
<feature type="transmembrane region" description="Helical" evidence="9">
    <location>
        <begin position="425"/>
        <end position="446"/>
    </location>
</feature>
<dbReference type="SUPFAM" id="SSF57667">
    <property type="entry name" value="beta-beta-alpha zinc fingers"/>
    <property type="match status" value="1"/>
</dbReference>
<dbReference type="CDD" id="cd12148">
    <property type="entry name" value="fungal_TF_MHR"/>
    <property type="match status" value="1"/>
</dbReference>
<feature type="transmembrane region" description="Helical" evidence="9">
    <location>
        <begin position="767"/>
        <end position="788"/>
    </location>
</feature>
<feature type="compositionally biased region" description="Polar residues" evidence="8">
    <location>
        <begin position="179"/>
        <end position="197"/>
    </location>
</feature>
<feature type="compositionally biased region" description="Polar residues" evidence="8">
    <location>
        <begin position="81"/>
        <end position="95"/>
    </location>
</feature>
<feature type="domain" description="C2H2-type" evidence="10">
    <location>
        <begin position="32"/>
        <end position="61"/>
    </location>
</feature>
<keyword evidence="9" id="KW-0472">Membrane</keyword>
<comment type="caution">
    <text evidence="11">The sequence shown here is derived from an EMBL/GenBank/DDBJ whole genome shotgun (WGS) entry which is preliminary data.</text>
</comment>
<feature type="region of interest" description="Disordered" evidence="8">
    <location>
        <begin position="167"/>
        <end position="208"/>
    </location>
</feature>
<evidence type="ECO:0000256" key="4">
    <source>
        <dbReference type="ARBA" id="ARBA00022771"/>
    </source>
</evidence>
<evidence type="ECO:0000256" key="3">
    <source>
        <dbReference type="ARBA" id="ARBA00022737"/>
    </source>
</evidence>
<evidence type="ECO:0000256" key="9">
    <source>
        <dbReference type="SAM" id="Phobius"/>
    </source>
</evidence>
<organism evidence="11 12">
    <name type="scientific">Cladophialophora chaetospira</name>
    <dbReference type="NCBI Taxonomy" id="386627"/>
    <lineage>
        <taxon>Eukaryota</taxon>
        <taxon>Fungi</taxon>
        <taxon>Dikarya</taxon>
        <taxon>Ascomycota</taxon>
        <taxon>Pezizomycotina</taxon>
        <taxon>Eurotiomycetes</taxon>
        <taxon>Chaetothyriomycetidae</taxon>
        <taxon>Chaetothyriales</taxon>
        <taxon>Herpotrichiellaceae</taxon>
        <taxon>Cladophialophora</taxon>
    </lineage>
</organism>
<dbReference type="GO" id="GO:0000785">
    <property type="term" value="C:chromatin"/>
    <property type="evidence" value="ECO:0007669"/>
    <property type="project" value="TreeGrafter"/>
</dbReference>
<keyword evidence="5" id="KW-0862">Zinc</keyword>
<dbReference type="FunFam" id="3.30.160.60:FF:000303">
    <property type="entry name" value="Zinc finger protein 41"/>
    <property type="match status" value="1"/>
</dbReference>
<keyword evidence="12" id="KW-1185">Reference proteome</keyword>
<evidence type="ECO:0000259" key="10">
    <source>
        <dbReference type="PROSITE" id="PS50157"/>
    </source>
</evidence>
<feature type="compositionally biased region" description="Polar residues" evidence="8">
    <location>
        <begin position="109"/>
        <end position="120"/>
    </location>
</feature>
<dbReference type="GO" id="GO:0008270">
    <property type="term" value="F:zinc ion binding"/>
    <property type="evidence" value="ECO:0007669"/>
    <property type="project" value="UniProtKB-KW"/>
</dbReference>
<feature type="region of interest" description="Disordered" evidence="8">
    <location>
        <begin position="362"/>
        <end position="383"/>
    </location>
</feature>
<evidence type="ECO:0000313" key="12">
    <source>
        <dbReference type="Proteomes" id="UP001172673"/>
    </source>
</evidence>
<feature type="region of interest" description="Disordered" evidence="8">
    <location>
        <begin position="55"/>
        <end position="127"/>
    </location>
</feature>
<comment type="subcellular location">
    <subcellularLocation>
        <location evidence="1">Nucleus</location>
    </subcellularLocation>
</comment>
<dbReference type="GO" id="GO:0000981">
    <property type="term" value="F:DNA-binding transcription factor activity, RNA polymerase II-specific"/>
    <property type="evidence" value="ECO:0007669"/>
    <property type="project" value="InterPro"/>
</dbReference>
<dbReference type="Proteomes" id="UP001172673">
    <property type="component" value="Unassembled WGS sequence"/>
</dbReference>
<feature type="domain" description="C2H2-type" evidence="10">
    <location>
        <begin position="4"/>
        <end position="31"/>
    </location>
</feature>
<dbReference type="SMART" id="SM00355">
    <property type="entry name" value="ZnF_C2H2"/>
    <property type="match status" value="2"/>
</dbReference>
<evidence type="ECO:0000313" key="11">
    <source>
        <dbReference type="EMBL" id="KAJ9607844.1"/>
    </source>
</evidence>
<gene>
    <name evidence="11" type="ORF">H2200_007923</name>
</gene>
<dbReference type="PROSITE" id="PS00028">
    <property type="entry name" value="ZINC_FINGER_C2H2_1"/>
    <property type="match status" value="2"/>
</dbReference>
<dbReference type="PANTHER" id="PTHR40626:SF7">
    <property type="entry name" value="TRANSCRIPTION FACTOR, PUTATIVE (AFU_ORTHOLOGUE AFUA_1G04110)-RELATED"/>
    <property type="match status" value="1"/>
</dbReference>
<keyword evidence="9" id="KW-1133">Transmembrane helix</keyword>
<dbReference type="PROSITE" id="PS50157">
    <property type="entry name" value="ZINC_FINGER_C2H2_2"/>
    <property type="match status" value="2"/>
</dbReference>
<keyword evidence="6" id="KW-0539">Nucleus</keyword>
<name>A0AA39CGV9_9EURO</name>
<protein>
    <recommendedName>
        <fullName evidence="10">C2H2-type domain-containing protein</fullName>
    </recommendedName>
</protein>
<dbReference type="Pfam" id="PF13912">
    <property type="entry name" value="zf-C2H2_6"/>
    <property type="match status" value="1"/>
</dbReference>
<sequence length="908" mass="100591">MVLRRCTVCGRQFTKTEHFKRHERSHTRERPYPCTICDKAFSRSDVLFRHMKCHAQKNDKPAPPSQSQSRRNTISEGVASQPPTQDDFNVNSPSAIANGPSGIPLMQILSPSNYLPQSNHDSPKLTRHQSLDVPQSFINPATTQNNPLDLSLPGTSWTMPSPMTTMNTKTSISPHVQKPSPSQNSGEISTFDTTMTSPPNPGQTPRPDMAPNLSVQFADNHIEWLPQSDSSSNFHDPFQMWLFPSLGDLDQSPDFMQTYGLGDIPQFTDTKEVANGRPFDPVDRTKNIAKVPRERFSRVQRCWNPRPGRVHRIMSVLWREVATSPMDNLFSESPVADDFRTTTNWGLDTECRVRLRDTFRTPAPSRYHSPKLAPTDQTLSQPAEGEFPPAEILDIALGLFFRRFHPTVPFIHIATFSVRNTPSSMVFAICLIGLSILGTTGATRFVSRMFPSFLLRVCSDLSAAAGSSATPTQQMTLFATGLLTLNLSVITGDKDCFNQSQMLYVSLLAMVQQNGLFAAGDGQSLDALLSEMSESEDRWKAWSRIESAKRLILGLLQCDSWYSNLISRAPIVRSESVCLVAACDEALFQAKSATQWQSLLRSGKSQSAPTFKIEDLHKHDMEPISKLGYLGRSSLLALLQIQVLEAYQRLMPPDQLTIGSYIPWHVYSGDARARTLVPAILAATSTAGPLAKVDDTNCVVLWHSLCVMCLSDFRMFELAAGRHGAVPATGALENISQWCQTQAARRACVHAAQTFKLMSERRVSDNVAIHSVTALFASALVLGLYLFMVNPGSGRQGTAPVELLESEPDWAELGDIGFKDETLDPTSNERNLTTNREDEHFSLVYQFVKYGGTVSLAGVAHSGGYEGARRVLLDFANLMDGISGRRLRTFTQVLHIMSDDLMNVDPAL</sequence>
<keyword evidence="3" id="KW-0677">Repeat</keyword>
<keyword evidence="9" id="KW-0812">Transmembrane</keyword>
<dbReference type="InterPro" id="IPR013087">
    <property type="entry name" value="Znf_C2H2_type"/>
</dbReference>
<dbReference type="GO" id="GO:0005634">
    <property type="term" value="C:nucleus"/>
    <property type="evidence" value="ECO:0007669"/>
    <property type="project" value="UniProtKB-SubCell"/>
</dbReference>
<reference evidence="11" key="1">
    <citation type="submission" date="2022-10" db="EMBL/GenBank/DDBJ databases">
        <title>Culturing micro-colonial fungi from biological soil crusts in the Mojave desert and describing Neophaeococcomyces mojavensis, and introducing the new genera and species Taxawa tesnikishii.</title>
        <authorList>
            <person name="Kurbessoian T."/>
            <person name="Stajich J.E."/>
        </authorList>
    </citation>
    <scope>NUCLEOTIDE SEQUENCE</scope>
    <source>
        <strain evidence="11">TK_41</strain>
    </source>
</reference>
<evidence type="ECO:0000256" key="2">
    <source>
        <dbReference type="ARBA" id="ARBA00022723"/>
    </source>
</evidence>
<feature type="compositionally biased region" description="Polar residues" evidence="8">
    <location>
        <begin position="65"/>
        <end position="75"/>
    </location>
</feature>
<evidence type="ECO:0000256" key="6">
    <source>
        <dbReference type="ARBA" id="ARBA00023242"/>
    </source>
</evidence>
<evidence type="ECO:0000256" key="5">
    <source>
        <dbReference type="ARBA" id="ARBA00022833"/>
    </source>
</evidence>
<evidence type="ECO:0000256" key="8">
    <source>
        <dbReference type="SAM" id="MobiDB-lite"/>
    </source>
</evidence>
<accession>A0AA39CGV9</accession>
<dbReference type="AlphaFoldDB" id="A0AA39CGV9"/>
<dbReference type="Gene3D" id="3.30.160.60">
    <property type="entry name" value="Classic Zinc Finger"/>
    <property type="match status" value="2"/>
</dbReference>
<dbReference type="GO" id="GO:0000978">
    <property type="term" value="F:RNA polymerase II cis-regulatory region sequence-specific DNA binding"/>
    <property type="evidence" value="ECO:0007669"/>
    <property type="project" value="InterPro"/>
</dbReference>
<evidence type="ECO:0000256" key="7">
    <source>
        <dbReference type="PROSITE-ProRule" id="PRU00042"/>
    </source>
</evidence>
<dbReference type="EMBL" id="JAPDRK010000011">
    <property type="protein sequence ID" value="KAJ9607844.1"/>
    <property type="molecule type" value="Genomic_DNA"/>
</dbReference>
<keyword evidence="2" id="KW-0479">Metal-binding</keyword>
<dbReference type="PANTHER" id="PTHR40626">
    <property type="entry name" value="MIP31509P"/>
    <property type="match status" value="1"/>
</dbReference>
<dbReference type="InterPro" id="IPR036236">
    <property type="entry name" value="Znf_C2H2_sf"/>
</dbReference>
<dbReference type="Pfam" id="PF04082">
    <property type="entry name" value="Fungal_trans"/>
    <property type="match status" value="1"/>
</dbReference>